<keyword evidence="2" id="KW-1185">Reference proteome</keyword>
<sequence>MRAFRNVSKELQGSLKSLYSALDNKTNESIEDWQCVAITVFDHWLTRDEFEQYFTNRSLDQQTDIDLRWHLFHRLLAEDVSCYQYKYRTVSRLIFKEPRNSSLFVRRLSRFSVTDADALHLVIPEYRAVLVQGYDDTCSLYFECRESVKPLLHEIRKLGMYTLERI</sequence>
<organism evidence="1 2">
    <name type="scientific">Vibrio diabolicus</name>
    <dbReference type="NCBI Taxonomy" id="50719"/>
    <lineage>
        <taxon>Bacteria</taxon>
        <taxon>Pseudomonadati</taxon>
        <taxon>Pseudomonadota</taxon>
        <taxon>Gammaproteobacteria</taxon>
        <taxon>Vibrionales</taxon>
        <taxon>Vibrionaceae</taxon>
        <taxon>Vibrio</taxon>
        <taxon>Vibrio diabolicus subgroup</taxon>
    </lineage>
</organism>
<protein>
    <submittedName>
        <fullName evidence="1">Uncharacterized protein</fullName>
    </submittedName>
</protein>
<gene>
    <name evidence="1" type="ORF">AL468_00605</name>
</gene>
<proteinExistence type="predicted"/>
<dbReference type="Proteomes" id="UP000237665">
    <property type="component" value="Chromosome 1"/>
</dbReference>
<name>A0ABN5HFQ8_9VIBR</name>
<dbReference type="EMBL" id="CP014134">
    <property type="protein sequence ID" value="AVH25830.1"/>
    <property type="molecule type" value="Genomic_DNA"/>
</dbReference>
<reference evidence="2" key="1">
    <citation type="submission" date="2017-12" db="EMBL/GenBank/DDBJ databases">
        <title>FDA dAtabase for Regulatory Grade micrObial Sequences (FDA-ARGOS): Supporting development and validation of Infectious Disease Dx tests.</title>
        <authorList>
            <person name="Hoffmann M."/>
            <person name="Allard M."/>
            <person name="Evans P."/>
            <person name="Brown E."/>
            <person name="Tallon L.J."/>
            <person name="Sadzewicz L."/>
            <person name="Sengamalay N."/>
            <person name="Ott S."/>
            <person name="Godinez A."/>
            <person name="Nagaraj S."/>
            <person name="Vavikolanu K."/>
            <person name="Aluvathingal J."/>
            <person name="Nadendla S."/>
            <person name="Hobson J."/>
            <person name="Sichtig H."/>
        </authorList>
    </citation>
    <scope>NUCLEOTIDE SEQUENCE [LARGE SCALE GENOMIC DNA]</scope>
    <source>
        <strain evidence="2">LMG 3418</strain>
    </source>
</reference>
<accession>A0ABN5HFQ8</accession>
<evidence type="ECO:0000313" key="1">
    <source>
        <dbReference type="EMBL" id="AVH25830.1"/>
    </source>
</evidence>
<evidence type="ECO:0000313" key="2">
    <source>
        <dbReference type="Proteomes" id="UP000237665"/>
    </source>
</evidence>